<gene>
    <name evidence="1" type="ORF">RhiirA5_406089</name>
</gene>
<reference evidence="1 2" key="2">
    <citation type="submission" date="2017-09" db="EMBL/GenBank/DDBJ databases">
        <title>Extensive intraspecific genome diversity in a model arbuscular mycorrhizal fungus.</title>
        <authorList>
            <person name="Chen E.C."/>
            <person name="Morin E."/>
            <person name="Beaudet D."/>
            <person name="Noel J."/>
            <person name="Ndikumana S."/>
            <person name="Charron P."/>
            <person name="St-Onge C."/>
            <person name="Giorgi J."/>
            <person name="Grigoriev I.V."/>
            <person name="Roux C."/>
            <person name="Martin F.M."/>
            <person name="Corradi N."/>
        </authorList>
    </citation>
    <scope>NUCLEOTIDE SEQUENCE [LARGE SCALE GENOMIC DNA]</scope>
    <source>
        <strain evidence="1 2">A5</strain>
    </source>
</reference>
<comment type="caution">
    <text evidence="1">The sequence shown here is derived from an EMBL/GenBank/DDBJ whole genome shotgun (WGS) entry which is preliminary data.</text>
</comment>
<reference evidence="1 2" key="1">
    <citation type="submission" date="2016-04" db="EMBL/GenBank/DDBJ databases">
        <title>Genome analyses suggest a sexual origin of heterokaryosis in a supposedly ancient asexual fungus.</title>
        <authorList>
            <person name="Ropars J."/>
            <person name="Sedzielewska K."/>
            <person name="Noel J."/>
            <person name="Charron P."/>
            <person name="Farinelli L."/>
            <person name="Marton T."/>
            <person name="Kruger M."/>
            <person name="Pelin A."/>
            <person name="Brachmann A."/>
            <person name="Corradi N."/>
        </authorList>
    </citation>
    <scope>NUCLEOTIDE SEQUENCE [LARGE SCALE GENOMIC DNA]</scope>
    <source>
        <strain evidence="1 2">A5</strain>
    </source>
</reference>
<dbReference type="SUPFAM" id="SSF52047">
    <property type="entry name" value="RNI-like"/>
    <property type="match status" value="1"/>
</dbReference>
<proteinExistence type="predicted"/>
<dbReference type="AlphaFoldDB" id="A0A2N0QDT2"/>
<organism evidence="1 2">
    <name type="scientific">Rhizophagus irregularis</name>
    <dbReference type="NCBI Taxonomy" id="588596"/>
    <lineage>
        <taxon>Eukaryota</taxon>
        <taxon>Fungi</taxon>
        <taxon>Fungi incertae sedis</taxon>
        <taxon>Mucoromycota</taxon>
        <taxon>Glomeromycotina</taxon>
        <taxon>Glomeromycetes</taxon>
        <taxon>Glomerales</taxon>
        <taxon>Glomeraceae</taxon>
        <taxon>Rhizophagus</taxon>
    </lineage>
</organism>
<name>A0A2N0QDT2_9GLOM</name>
<dbReference type="Proteomes" id="UP000232722">
    <property type="component" value="Unassembled WGS sequence"/>
</dbReference>
<dbReference type="EMBL" id="LLXJ01000021">
    <property type="protein sequence ID" value="PKC17245.1"/>
    <property type="molecule type" value="Genomic_DNA"/>
</dbReference>
<protein>
    <submittedName>
        <fullName evidence="1">Uncharacterized protein</fullName>
    </submittedName>
</protein>
<dbReference type="VEuPathDB" id="FungiDB:FUN_008002"/>
<sequence length="182" mass="20903">MELWTNTEIDSKNLSLDNDVSNEPKQLISLQNNLKSLEVYDNIWTNIIPVLAKYFNTLTKLYFCNISDEDNDIPLSFMESFKNLQEIIFSFSADDDLESLERCSAIFLIGEFSYLLSRIRGVFIDQVSIIAVPALSTAVAARGAITYGSNVERTFLNGLMGKFFKVWLRVKKRKMENRLLYS</sequence>
<evidence type="ECO:0000313" key="2">
    <source>
        <dbReference type="Proteomes" id="UP000232722"/>
    </source>
</evidence>
<dbReference type="VEuPathDB" id="FungiDB:RhiirFUN_008380"/>
<evidence type="ECO:0000313" key="1">
    <source>
        <dbReference type="EMBL" id="PKC17245.1"/>
    </source>
</evidence>
<accession>A0A2N0QDT2</accession>